<protein>
    <submittedName>
        <fullName evidence="10">Spermidine Putrescine ABC transporter permease component potC</fullName>
    </submittedName>
</protein>
<dbReference type="Pfam" id="PF00528">
    <property type="entry name" value="BPD_transp_1"/>
    <property type="match status" value="1"/>
</dbReference>
<evidence type="ECO:0000256" key="5">
    <source>
        <dbReference type="ARBA" id="ARBA00022692"/>
    </source>
</evidence>
<feature type="transmembrane region" description="Helical" evidence="8">
    <location>
        <begin position="141"/>
        <end position="164"/>
    </location>
</feature>
<feature type="domain" description="ABC transmembrane type-1" evidence="9">
    <location>
        <begin position="70"/>
        <end position="258"/>
    </location>
</feature>
<evidence type="ECO:0000256" key="2">
    <source>
        <dbReference type="ARBA" id="ARBA00022448"/>
    </source>
</evidence>
<dbReference type="Proteomes" id="UP000017819">
    <property type="component" value="Unassembled WGS sequence"/>
</dbReference>
<evidence type="ECO:0000256" key="7">
    <source>
        <dbReference type="ARBA" id="ARBA00023136"/>
    </source>
</evidence>
<gene>
    <name evidence="10" type="ORF">N177_0452</name>
</gene>
<evidence type="ECO:0000256" key="6">
    <source>
        <dbReference type="ARBA" id="ARBA00022989"/>
    </source>
</evidence>
<dbReference type="GO" id="GO:0055085">
    <property type="term" value="P:transmembrane transport"/>
    <property type="evidence" value="ECO:0007669"/>
    <property type="project" value="InterPro"/>
</dbReference>
<feature type="transmembrane region" description="Helical" evidence="8">
    <location>
        <begin position="105"/>
        <end position="129"/>
    </location>
</feature>
<keyword evidence="7 8" id="KW-0472">Membrane</keyword>
<accession>V4RLY1</accession>
<name>V4RLY1_9HYPH</name>
<feature type="transmembrane region" description="Helical" evidence="8">
    <location>
        <begin position="185"/>
        <end position="216"/>
    </location>
</feature>
<keyword evidence="11" id="KW-1185">Reference proteome</keyword>
<dbReference type="PANTHER" id="PTHR43357:SF4">
    <property type="entry name" value="INNER MEMBRANE ABC TRANSPORTER PERMEASE PROTEIN YDCV"/>
    <property type="match status" value="1"/>
</dbReference>
<dbReference type="GO" id="GO:0005886">
    <property type="term" value="C:plasma membrane"/>
    <property type="evidence" value="ECO:0007669"/>
    <property type="project" value="UniProtKB-SubCell"/>
</dbReference>
<dbReference type="SUPFAM" id="SSF161098">
    <property type="entry name" value="MetI-like"/>
    <property type="match status" value="1"/>
</dbReference>
<dbReference type="CDD" id="cd06261">
    <property type="entry name" value="TM_PBP2"/>
    <property type="match status" value="1"/>
</dbReference>
<keyword evidence="4" id="KW-0997">Cell inner membrane</keyword>
<dbReference type="AlphaFoldDB" id="V4RLY1"/>
<feature type="transmembrane region" description="Helical" evidence="8">
    <location>
        <begin position="74"/>
        <end position="98"/>
    </location>
</feature>
<evidence type="ECO:0000313" key="10">
    <source>
        <dbReference type="EMBL" id="ESR27026.1"/>
    </source>
</evidence>
<feature type="transmembrane region" description="Helical" evidence="8">
    <location>
        <begin position="236"/>
        <end position="261"/>
    </location>
</feature>
<evidence type="ECO:0000259" key="9">
    <source>
        <dbReference type="PROSITE" id="PS50928"/>
    </source>
</evidence>
<dbReference type="EMBL" id="AWXZ01000012">
    <property type="protein sequence ID" value="ESR27026.1"/>
    <property type="molecule type" value="Genomic_DNA"/>
</dbReference>
<dbReference type="PATRIC" id="fig|631454.5.peg.444"/>
<evidence type="ECO:0000256" key="4">
    <source>
        <dbReference type="ARBA" id="ARBA00022519"/>
    </source>
</evidence>
<keyword evidence="2 8" id="KW-0813">Transport</keyword>
<evidence type="ECO:0000313" key="11">
    <source>
        <dbReference type="Proteomes" id="UP000017819"/>
    </source>
</evidence>
<comment type="subcellular location">
    <subcellularLocation>
        <location evidence="1">Cell inner membrane</location>
        <topology evidence="1">Multi-pass membrane protein</topology>
    </subcellularLocation>
    <subcellularLocation>
        <location evidence="8">Cell membrane</location>
        <topology evidence="8">Multi-pass membrane protein</topology>
    </subcellularLocation>
</comment>
<dbReference type="eggNOG" id="COG1177">
    <property type="taxonomic scope" value="Bacteria"/>
</dbReference>
<dbReference type="InterPro" id="IPR035906">
    <property type="entry name" value="MetI-like_sf"/>
</dbReference>
<comment type="caution">
    <text evidence="10">The sequence shown here is derived from an EMBL/GenBank/DDBJ whole genome shotgun (WGS) entry which is preliminary data.</text>
</comment>
<dbReference type="Gene3D" id="1.10.3720.10">
    <property type="entry name" value="MetI-like"/>
    <property type="match status" value="1"/>
</dbReference>
<organism evidence="10 11">
    <name type="scientific">Lutibaculum baratangense AMV1</name>
    <dbReference type="NCBI Taxonomy" id="631454"/>
    <lineage>
        <taxon>Bacteria</taxon>
        <taxon>Pseudomonadati</taxon>
        <taxon>Pseudomonadota</taxon>
        <taxon>Alphaproteobacteria</taxon>
        <taxon>Hyphomicrobiales</taxon>
        <taxon>Tepidamorphaceae</taxon>
        <taxon>Lutibaculum</taxon>
    </lineage>
</organism>
<evidence type="ECO:0000256" key="3">
    <source>
        <dbReference type="ARBA" id="ARBA00022475"/>
    </source>
</evidence>
<dbReference type="RefSeq" id="WP_023430603.1">
    <property type="nucleotide sequence ID" value="NZ_AWXZ01000012.1"/>
</dbReference>
<sequence length="271" mass="29131">MSGSVTLTEKVWRVVLYVAATAGFVFLVAPILAIVPLSFNDGQFLTYPLRGLTLRWYENFFFSGTWMFSIRNSLIIGVCAALIASVLGTLAAIGLWLAEFPGKRLVGAFLLAPMIVPIVIYSVGLYFYFAPWNLTATHLGLILAHAVLGAPFVLITVGATLSGFDRTLIRAGQSLGATPIQVARHVVFPLIAPGVVFGGLFAFAVSLEEVITVLLIGGPNQRTLPREMFSGIRENISPTIAAAATIMIVLAILLLVTAELLRRRSAKLRSG</sequence>
<keyword evidence="6 8" id="KW-1133">Transmembrane helix</keyword>
<dbReference type="InterPro" id="IPR000515">
    <property type="entry name" value="MetI-like"/>
</dbReference>
<dbReference type="STRING" id="631454.N177_0452"/>
<dbReference type="PROSITE" id="PS50928">
    <property type="entry name" value="ABC_TM1"/>
    <property type="match status" value="1"/>
</dbReference>
<evidence type="ECO:0000256" key="1">
    <source>
        <dbReference type="ARBA" id="ARBA00004429"/>
    </source>
</evidence>
<dbReference type="PANTHER" id="PTHR43357">
    <property type="entry name" value="INNER MEMBRANE ABC TRANSPORTER PERMEASE PROTEIN YDCV"/>
    <property type="match status" value="1"/>
</dbReference>
<reference evidence="10 11" key="1">
    <citation type="journal article" date="2014" name="Genome Announc.">
        <title>Draft Genome Sequence of Lutibaculum baratangense Strain AMV1T, Isolated from a Mud Volcano in Andamans, India.</title>
        <authorList>
            <person name="Singh A."/>
            <person name="Sreenivas A."/>
            <person name="Sathyanarayana Reddy G."/>
            <person name="Pinnaka A.K."/>
            <person name="Shivaji S."/>
        </authorList>
    </citation>
    <scope>NUCLEOTIDE SEQUENCE [LARGE SCALE GENOMIC DNA]</scope>
    <source>
        <strain evidence="10 11">AMV1</strain>
    </source>
</reference>
<keyword evidence="5 8" id="KW-0812">Transmembrane</keyword>
<proteinExistence type="inferred from homology"/>
<feature type="transmembrane region" description="Helical" evidence="8">
    <location>
        <begin position="12"/>
        <end position="39"/>
    </location>
</feature>
<evidence type="ECO:0000256" key="8">
    <source>
        <dbReference type="RuleBase" id="RU363032"/>
    </source>
</evidence>
<dbReference type="OrthoDB" id="9815533at2"/>
<keyword evidence="3" id="KW-1003">Cell membrane</keyword>
<comment type="similarity">
    <text evidence="8">Belongs to the binding-protein-dependent transport system permease family.</text>
</comment>